<feature type="region of interest" description="Disordered" evidence="1">
    <location>
        <begin position="55"/>
        <end position="76"/>
    </location>
</feature>
<evidence type="ECO:0000313" key="2">
    <source>
        <dbReference type="EMBL" id="KAF4581012.1"/>
    </source>
</evidence>
<organism evidence="2 3">
    <name type="scientific">Ophiocordyceps camponoti-floridani</name>
    <dbReference type="NCBI Taxonomy" id="2030778"/>
    <lineage>
        <taxon>Eukaryota</taxon>
        <taxon>Fungi</taxon>
        <taxon>Dikarya</taxon>
        <taxon>Ascomycota</taxon>
        <taxon>Pezizomycotina</taxon>
        <taxon>Sordariomycetes</taxon>
        <taxon>Hypocreomycetidae</taxon>
        <taxon>Hypocreales</taxon>
        <taxon>Ophiocordycipitaceae</taxon>
        <taxon>Ophiocordyceps</taxon>
    </lineage>
</organism>
<evidence type="ECO:0000313" key="3">
    <source>
        <dbReference type="Proteomes" id="UP000562929"/>
    </source>
</evidence>
<name>A0A8H4VAL1_9HYPO</name>
<accession>A0A8H4VAL1</accession>
<protein>
    <submittedName>
        <fullName evidence="2">Uncharacterized protein</fullName>
    </submittedName>
</protein>
<comment type="caution">
    <text evidence="2">The sequence shown here is derived from an EMBL/GenBank/DDBJ whole genome shotgun (WGS) entry which is preliminary data.</text>
</comment>
<gene>
    <name evidence="2" type="ORF">GQ602_007149</name>
</gene>
<dbReference type="EMBL" id="JAACLJ010000009">
    <property type="protein sequence ID" value="KAF4581012.1"/>
    <property type="molecule type" value="Genomic_DNA"/>
</dbReference>
<dbReference type="AlphaFoldDB" id="A0A8H4VAL1"/>
<evidence type="ECO:0000256" key="1">
    <source>
        <dbReference type="SAM" id="MobiDB-lite"/>
    </source>
</evidence>
<dbReference type="Proteomes" id="UP000562929">
    <property type="component" value="Unassembled WGS sequence"/>
</dbReference>
<reference evidence="2 3" key="1">
    <citation type="journal article" date="2020" name="G3 (Bethesda)">
        <title>Genetic Underpinnings of Host Manipulation by Ophiocordyceps as Revealed by Comparative Transcriptomics.</title>
        <authorList>
            <person name="Will I."/>
            <person name="Das B."/>
            <person name="Trinh T."/>
            <person name="Brachmann A."/>
            <person name="Ohm R.A."/>
            <person name="de Bekker C."/>
        </authorList>
    </citation>
    <scope>NUCLEOTIDE SEQUENCE [LARGE SCALE GENOMIC DNA]</scope>
    <source>
        <strain evidence="2 3">EC05</strain>
    </source>
</reference>
<dbReference type="OrthoDB" id="4927945at2759"/>
<proteinExistence type="predicted"/>
<sequence length="76" mass="8099">MMPAHDESERPEAQGTSLAEAYLHLVRGEQAATAMEADLDKFEARLAALLDAVETNTSAPSAVEPQDDSLAAKEKS</sequence>
<keyword evidence="3" id="KW-1185">Reference proteome</keyword>